<sequence length="49" mass="5591">MIIYREFGISSPENHHLPKENSRGNVQKIPVIILPLSGCKNALTLEFWV</sequence>
<dbReference type="EMBL" id="AMZY02000007">
    <property type="protein sequence ID" value="EMS34036.1"/>
    <property type="molecule type" value="Genomic_DNA"/>
</dbReference>
<dbReference type="STRING" id="1239962.C943_03852"/>
<organism evidence="1 2">
    <name type="scientific">Mariniradius saccharolyticus AK6</name>
    <dbReference type="NCBI Taxonomy" id="1239962"/>
    <lineage>
        <taxon>Bacteria</taxon>
        <taxon>Pseudomonadati</taxon>
        <taxon>Bacteroidota</taxon>
        <taxon>Cytophagia</taxon>
        <taxon>Cytophagales</taxon>
        <taxon>Cyclobacteriaceae</taxon>
        <taxon>Mariniradius</taxon>
    </lineage>
</organism>
<accession>M7YA33</accession>
<reference evidence="1" key="1">
    <citation type="submission" date="2013-01" db="EMBL/GenBank/DDBJ databases">
        <title>Genome assembly of Mariniradius saccharolyticus AK6.</title>
        <authorList>
            <person name="Vaidya B."/>
            <person name="Khatri I."/>
            <person name="Tanuku N.R.S."/>
            <person name="Subramanian S."/>
            <person name="Pinnaka A."/>
        </authorList>
    </citation>
    <scope>NUCLEOTIDE SEQUENCE [LARGE SCALE GENOMIC DNA]</scope>
    <source>
        <strain evidence="1">AK6</strain>
    </source>
</reference>
<dbReference type="AlphaFoldDB" id="M7YA33"/>
<protein>
    <submittedName>
        <fullName evidence="1">Uncharacterized protein</fullName>
    </submittedName>
</protein>
<keyword evidence="2" id="KW-1185">Reference proteome</keyword>
<comment type="caution">
    <text evidence="1">The sequence shown here is derived from an EMBL/GenBank/DDBJ whole genome shotgun (WGS) entry which is preliminary data.</text>
</comment>
<evidence type="ECO:0000313" key="2">
    <source>
        <dbReference type="Proteomes" id="UP000010953"/>
    </source>
</evidence>
<gene>
    <name evidence="1" type="ORF">C943_03852</name>
</gene>
<dbReference type="InParanoid" id="M7YA33"/>
<name>M7YA33_9BACT</name>
<evidence type="ECO:0000313" key="1">
    <source>
        <dbReference type="EMBL" id="EMS34036.1"/>
    </source>
</evidence>
<proteinExistence type="predicted"/>
<dbReference type="Proteomes" id="UP000010953">
    <property type="component" value="Unassembled WGS sequence"/>
</dbReference>